<evidence type="ECO:0000313" key="4">
    <source>
        <dbReference type="Proteomes" id="UP000280598"/>
    </source>
</evidence>
<dbReference type="InterPro" id="IPR007312">
    <property type="entry name" value="Phosphoesterase"/>
</dbReference>
<keyword evidence="1" id="KW-0378">Hydrolase</keyword>
<proteinExistence type="predicted"/>
<feature type="chain" id="PRO_5018062361" description="Acid phosphatase" evidence="2">
    <location>
        <begin position="18"/>
        <end position="436"/>
    </location>
</feature>
<accession>A0A3M7HWZ9</accession>
<gene>
    <name evidence="3" type="ORF">D0860_00207</name>
</gene>
<keyword evidence="2" id="KW-0732">Signal</keyword>
<evidence type="ECO:0000313" key="3">
    <source>
        <dbReference type="EMBL" id="RMZ17840.1"/>
    </source>
</evidence>
<dbReference type="Proteomes" id="UP000280598">
    <property type="component" value="Unassembled WGS sequence"/>
</dbReference>
<dbReference type="Pfam" id="PF04185">
    <property type="entry name" value="Phosphoesterase"/>
    <property type="match status" value="1"/>
</dbReference>
<dbReference type="GO" id="GO:0009395">
    <property type="term" value="P:phospholipid catabolic process"/>
    <property type="evidence" value="ECO:0007669"/>
    <property type="project" value="TreeGrafter"/>
</dbReference>
<dbReference type="InterPro" id="IPR017850">
    <property type="entry name" value="Alkaline_phosphatase_core_sf"/>
</dbReference>
<dbReference type="AlphaFoldDB" id="A0A3M7HWZ9"/>
<name>A0A3M7HWZ9_HORWE</name>
<dbReference type="PANTHER" id="PTHR31956">
    <property type="entry name" value="NON-SPECIFIC PHOSPHOLIPASE C4-RELATED"/>
    <property type="match status" value="1"/>
</dbReference>
<dbReference type="VEuPathDB" id="FungiDB:BTJ68_01140"/>
<evidence type="ECO:0000256" key="1">
    <source>
        <dbReference type="ARBA" id="ARBA00022801"/>
    </source>
</evidence>
<dbReference type="GO" id="GO:0016788">
    <property type="term" value="F:hydrolase activity, acting on ester bonds"/>
    <property type="evidence" value="ECO:0007669"/>
    <property type="project" value="InterPro"/>
</dbReference>
<dbReference type="Gene3D" id="3.40.720.10">
    <property type="entry name" value="Alkaline Phosphatase, subunit A"/>
    <property type="match status" value="1"/>
</dbReference>
<dbReference type="PANTHER" id="PTHR31956:SF15">
    <property type="entry name" value="ACID PHOSPHATASE PHOA"/>
    <property type="match status" value="1"/>
</dbReference>
<organism evidence="3 4">
    <name type="scientific">Hortaea werneckii</name>
    <name type="common">Black yeast</name>
    <name type="synonym">Cladosporium werneckii</name>
    <dbReference type="NCBI Taxonomy" id="91943"/>
    <lineage>
        <taxon>Eukaryota</taxon>
        <taxon>Fungi</taxon>
        <taxon>Dikarya</taxon>
        <taxon>Ascomycota</taxon>
        <taxon>Pezizomycotina</taxon>
        <taxon>Dothideomycetes</taxon>
        <taxon>Dothideomycetidae</taxon>
        <taxon>Mycosphaerellales</taxon>
        <taxon>Teratosphaeriaceae</taxon>
        <taxon>Hortaea</taxon>
    </lineage>
</organism>
<reference evidence="3 4" key="1">
    <citation type="journal article" date="2018" name="BMC Genomics">
        <title>Genomic evidence for intraspecific hybridization in a clonal and extremely halotolerant yeast.</title>
        <authorList>
            <person name="Gostincar C."/>
            <person name="Stajich J.E."/>
            <person name="Zupancic J."/>
            <person name="Zalar P."/>
            <person name="Gunde-Cimerman N."/>
        </authorList>
    </citation>
    <scope>NUCLEOTIDE SEQUENCE [LARGE SCALE GENOMIC DNA]</scope>
    <source>
        <strain evidence="3 4">EXF-562</strain>
    </source>
</reference>
<sequence length="436" mass="48885">MAFFAISALAVAGVAKANPIKPTLATDVDPTQYTATADTSVYEAQATAPTSSFRKHYKKGRAFDRFITIWMEPSDGVKDAKALTFIKNTDYDKAEADPNLAWLAERGITLENYFGVTHPSEPNYVASHGGDNFGMDNDAFNRVASNVSTITDLLEDKHISWGSYQEDMPYTGFEGYSWVNQETRANDYVRKHNPPVIYDANTSPLRLSYQKNMTEFYKDLANEDLPQWMFITPNMTSDGHDSSVTTAGSWMRNLLEPLMENEYFWSRTLILVTFDESESYSISNRVFSILLGGAVPKHLEGSKDDKYYNHYSELSTVEANWNLHTLGRWDVGANVFDLVACETGDIYRPNLAATADEPSIFYNSSFAGPFNEDFQAAPYPPPNLDIKSPKTHRTVLPAIKKQWEGHTEGTYYHDGVEIPDGQHPPQGYAVNDVSNA</sequence>
<comment type="caution">
    <text evidence="3">The sequence shown here is derived from an EMBL/GenBank/DDBJ whole genome shotgun (WGS) entry which is preliminary data.</text>
</comment>
<evidence type="ECO:0008006" key="5">
    <source>
        <dbReference type="Google" id="ProtNLM"/>
    </source>
</evidence>
<protein>
    <recommendedName>
        <fullName evidence="5">Acid phosphatase</fullName>
    </recommendedName>
</protein>
<feature type="signal peptide" evidence="2">
    <location>
        <begin position="1"/>
        <end position="17"/>
    </location>
</feature>
<evidence type="ECO:0000256" key="2">
    <source>
        <dbReference type="SAM" id="SignalP"/>
    </source>
</evidence>
<dbReference type="FunFam" id="3.40.720.10:FF:000064">
    <property type="entry name" value="Probable acid phosphatase Pho610"/>
    <property type="match status" value="1"/>
</dbReference>
<dbReference type="EMBL" id="QWIS01000002">
    <property type="protein sequence ID" value="RMZ17840.1"/>
    <property type="molecule type" value="Genomic_DNA"/>
</dbReference>